<dbReference type="OrthoDB" id="30840at2759"/>
<evidence type="ECO:0000256" key="2">
    <source>
        <dbReference type="ARBA" id="ARBA00023315"/>
    </source>
</evidence>
<organism evidence="5 6">
    <name type="scientific">Xylaria multiplex</name>
    <dbReference type="NCBI Taxonomy" id="323545"/>
    <lineage>
        <taxon>Eukaryota</taxon>
        <taxon>Fungi</taxon>
        <taxon>Dikarya</taxon>
        <taxon>Ascomycota</taxon>
        <taxon>Pezizomycotina</taxon>
        <taxon>Sordariomycetes</taxon>
        <taxon>Xylariomycetidae</taxon>
        <taxon>Xylariales</taxon>
        <taxon>Xylariaceae</taxon>
        <taxon>Xylaria</taxon>
    </lineage>
</organism>
<dbReference type="Proteomes" id="UP000481858">
    <property type="component" value="Unassembled WGS sequence"/>
</dbReference>
<dbReference type="EMBL" id="WUBL01000016">
    <property type="protein sequence ID" value="KAF2971099.1"/>
    <property type="molecule type" value="Genomic_DNA"/>
</dbReference>
<feature type="domain" description="N-acetyltransferase" evidence="4">
    <location>
        <begin position="93"/>
        <end position="295"/>
    </location>
</feature>
<evidence type="ECO:0000313" key="5">
    <source>
        <dbReference type="EMBL" id="KAF2971099.1"/>
    </source>
</evidence>
<dbReference type="InterPro" id="IPR000182">
    <property type="entry name" value="GNAT_dom"/>
</dbReference>
<evidence type="ECO:0000259" key="4">
    <source>
        <dbReference type="PROSITE" id="PS51186"/>
    </source>
</evidence>
<dbReference type="GO" id="GO:0005737">
    <property type="term" value="C:cytoplasm"/>
    <property type="evidence" value="ECO:0007669"/>
    <property type="project" value="TreeGrafter"/>
</dbReference>
<dbReference type="SUPFAM" id="SSF55729">
    <property type="entry name" value="Acyl-CoA N-acyltransferases (Nat)"/>
    <property type="match status" value="1"/>
</dbReference>
<keyword evidence="6" id="KW-1185">Reference proteome</keyword>
<dbReference type="InterPro" id="IPR051635">
    <property type="entry name" value="SNAT-like"/>
</dbReference>
<accession>A0A7C8J5B2</accession>
<feature type="compositionally biased region" description="Acidic residues" evidence="3">
    <location>
        <begin position="38"/>
        <end position="57"/>
    </location>
</feature>
<dbReference type="FunCoup" id="A0A7C8J5B2">
    <property type="interactions" value="225"/>
</dbReference>
<proteinExistence type="predicted"/>
<dbReference type="InParanoid" id="A0A7C8J5B2"/>
<dbReference type="PANTHER" id="PTHR10908">
    <property type="entry name" value="SEROTONIN N-ACETYLTRANSFERASE"/>
    <property type="match status" value="1"/>
</dbReference>
<evidence type="ECO:0000256" key="3">
    <source>
        <dbReference type="SAM" id="MobiDB-lite"/>
    </source>
</evidence>
<evidence type="ECO:0000313" key="6">
    <source>
        <dbReference type="Proteomes" id="UP000481858"/>
    </source>
</evidence>
<reference evidence="5 6" key="1">
    <citation type="submission" date="2019-12" db="EMBL/GenBank/DDBJ databases">
        <title>Draft genome sequence of the ascomycete Xylaria multiplex DSM 110363.</title>
        <authorList>
            <person name="Buettner E."/>
            <person name="Kellner H."/>
        </authorList>
    </citation>
    <scope>NUCLEOTIDE SEQUENCE [LARGE SCALE GENOMIC DNA]</scope>
    <source>
        <strain evidence="5 6">DSM 110363</strain>
    </source>
</reference>
<feature type="compositionally biased region" description="Acidic residues" evidence="3">
    <location>
        <begin position="15"/>
        <end position="28"/>
    </location>
</feature>
<comment type="caution">
    <text evidence="5">The sequence shown here is derived from an EMBL/GenBank/DDBJ whole genome shotgun (WGS) entry which is preliminary data.</text>
</comment>
<keyword evidence="2" id="KW-0012">Acyltransferase</keyword>
<protein>
    <recommendedName>
        <fullName evidence="4">N-acetyltransferase domain-containing protein</fullName>
    </recommendedName>
</protein>
<name>A0A7C8J5B2_9PEZI</name>
<dbReference type="PANTHER" id="PTHR10908:SF0">
    <property type="entry name" value="SEROTONIN N-ACETYLTRANSFERASE"/>
    <property type="match status" value="1"/>
</dbReference>
<dbReference type="GO" id="GO:0004059">
    <property type="term" value="F:aralkylamine N-acetyltransferase activity"/>
    <property type="evidence" value="ECO:0007669"/>
    <property type="project" value="TreeGrafter"/>
</dbReference>
<keyword evidence="1" id="KW-0808">Transferase</keyword>
<sequence length="302" mass="33150">MSRHAPPSKLREQLSNDDDSSNDDEDEVPSSSSPSSSAEEEEEDEDDDAVDDTEDLPDDFVHIQKNINCERRRRQSSRQIHGIQDLLPFPFSPLIRPLTISDLESCVALEGAAFANPAHRCTRDKFIYRLTACPELCMGVFCTVVPSNAKGWEIDTLHTAHAVETGRDDAAVSVLLAHIVATRSHDAVVTDDAMGLPRDSKAGGKDDKIGHQETGRTVCLHSLAVHPKLQGVGMGKLIVKAYMQQIKNSELADRVALICREYLVNYYKRFGFSHAGPSKASFGGGGWHDMVFDLGGPVTHQV</sequence>
<dbReference type="Gene3D" id="3.40.630.30">
    <property type="match status" value="1"/>
</dbReference>
<dbReference type="AlphaFoldDB" id="A0A7C8J5B2"/>
<dbReference type="InterPro" id="IPR016181">
    <property type="entry name" value="Acyl_CoA_acyltransferase"/>
</dbReference>
<evidence type="ECO:0000256" key="1">
    <source>
        <dbReference type="ARBA" id="ARBA00022679"/>
    </source>
</evidence>
<gene>
    <name evidence="5" type="ORF">GQX73_g2469</name>
</gene>
<feature type="region of interest" description="Disordered" evidence="3">
    <location>
        <begin position="1"/>
        <end position="57"/>
    </location>
</feature>
<dbReference type="Pfam" id="PF13673">
    <property type="entry name" value="Acetyltransf_10"/>
    <property type="match status" value="1"/>
</dbReference>
<dbReference type="PROSITE" id="PS51186">
    <property type="entry name" value="GNAT"/>
    <property type="match status" value="1"/>
</dbReference>